<dbReference type="EMBL" id="LT629705">
    <property type="protein sequence ID" value="SDO97015.1"/>
    <property type="molecule type" value="Genomic_DNA"/>
</dbReference>
<name>A0A1H0NX60_9PSED</name>
<dbReference type="Proteomes" id="UP000198827">
    <property type="component" value="Chromosome I"/>
</dbReference>
<accession>A0A1H0NX60</accession>
<dbReference type="OrthoDB" id="7021542at2"/>
<sequence>MFRTYEWAEVPLVPLLGETFRTWMCVEYDMSLGWFNVLVEERKGKRRVPFILMVVGERALCSLLTQQSKTFVVRSVQFVSSEKINQSGRQRMEPLLKIELLSQHGLEGLLYEVEKGTTYFVGDTTLQPFTGTSRQVIFDTSMCMGSH</sequence>
<evidence type="ECO:0000313" key="2">
    <source>
        <dbReference type="Proteomes" id="UP000198827"/>
    </source>
</evidence>
<organism evidence="1 2">
    <name type="scientific">Pseudomonas arsenicoxydans</name>
    <dbReference type="NCBI Taxonomy" id="702115"/>
    <lineage>
        <taxon>Bacteria</taxon>
        <taxon>Pseudomonadati</taxon>
        <taxon>Pseudomonadota</taxon>
        <taxon>Gammaproteobacteria</taxon>
        <taxon>Pseudomonadales</taxon>
        <taxon>Pseudomonadaceae</taxon>
        <taxon>Pseudomonas</taxon>
    </lineage>
</organism>
<evidence type="ECO:0000313" key="1">
    <source>
        <dbReference type="EMBL" id="SDO97015.1"/>
    </source>
</evidence>
<protein>
    <submittedName>
        <fullName evidence="1">Uncharacterized protein</fullName>
    </submittedName>
</protein>
<proteinExistence type="predicted"/>
<dbReference type="AlphaFoldDB" id="A0A1H0NX60"/>
<dbReference type="RefSeq" id="WP_090183853.1">
    <property type="nucleotide sequence ID" value="NZ_LT629705.1"/>
</dbReference>
<gene>
    <name evidence="1" type="ORF">SAMN04489798_4329</name>
</gene>
<reference evidence="1 2" key="1">
    <citation type="submission" date="2016-10" db="EMBL/GenBank/DDBJ databases">
        <authorList>
            <person name="de Groot N.N."/>
        </authorList>
    </citation>
    <scope>NUCLEOTIDE SEQUENCE [LARGE SCALE GENOMIC DNA]</scope>
    <source>
        <strain evidence="1 2">CECT 7543</strain>
    </source>
</reference>